<dbReference type="AlphaFoldDB" id="A0A7T0FZM7"/>
<keyword evidence="1" id="KW-0805">Transcription regulation</keyword>
<dbReference type="KEGG" id="nli:G3M70_06060"/>
<dbReference type="Proteomes" id="UP000594688">
    <property type="component" value="Chromosome"/>
</dbReference>
<name>A0A7T0FZM7_9BACT</name>
<evidence type="ECO:0000313" key="6">
    <source>
        <dbReference type="Proteomes" id="UP000594688"/>
    </source>
</evidence>
<dbReference type="SUPFAM" id="SSF51306">
    <property type="entry name" value="LexA/Signal peptidase"/>
    <property type="match status" value="1"/>
</dbReference>
<keyword evidence="2" id="KW-0238">DNA-binding</keyword>
<dbReference type="InterPro" id="IPR036286">
    <property type="entry name" value="LexA/Signal_pep-like_sf"/>
</dbReference>
<dbReference type="SUPFAM" id="SSF47413">
    <property type="entry name" value="lambda repressor-like DNA-binding domains"/>
    <property type="match status" value="2"/>
</dbReference>
<dbReference type="InterPro" id="IPR039418">
    <property type="entry name" value="LexA-like"/>
</dbReference>
<dbReference type="InterPro" id="IPR015927">
    <property type="entry name" value="Peptidase_S24_S26A/B/C"/>
</dbReference>
<dbReference type="PANTHER" id="PTHR40661:SF3">
    <property type="entry name" value="FELS-1 PROPHAGE TRANSCRIPTIONAL REGULATOR"/>
    <property type="match status" value="1"/>
</dbReference>
<evidence type="ECO:0000256" key="3">
    <source>
        <dbReference type="ARBA" id="ARBA00023163"/>
    </source>
</evidence>
<evidence type="ECO:0000259" key="4">
    <source>
        <dbReference type="Pfam" id="PF00717"/>
    </source>
</evidence>
<dbReference type="GO" id="GO:0003677">
    <property type="term" value="F:DNA binding"/>
    <property type="evidence" value="ECO:0007669"/>
    <property type="project" value="UniProtKB-KW"/>
</dbReference>
<feature type="domain" description="Peptidase S24/S26A/S26B/S26C" evidence="4">
    <location>
        <begin position="170"/>
        <end position="287"/>
    </location>
</feature>
<evidence type="ECO:0000256" key="1">
    <source>
        <dbReference type="ARBA" id="ARBA00023015"/>
    </source>
</evidence>
<evidence type="ECO:0000313" key="5">
    <source>
        <dbReference type="EMBL" id="QPJ61474.1"/>
    </source>
</evidence>
<keyword evidence="3" id="KW-0804">Transcription</keyword>
<dbReference type="PANTHER" id="PTHR40661">
    <property type="match status" value="1"/>
</dbReference>
<dbReference type="InterPro" id="IPR010982">
    <property type="entry name" value="Lambda_DNA-bd_dom_sf"/>
</dbReference>
<dbReference type="EMBL" id="CP048685">
    <property type="protein sequence ID" value="QPJ61474.1"/>
    <property type="molecule type" value="Genomic_DNA"/>
</dbReference>
<dbReference type="Pfam" id="PF00717">
    <property type="entry name" value="Peptidase_S24"/>
    <property type="match status" value="1"/>
</dbReference>
<gene>
    <name evidence="5" type="ORF">G3M70_06060</name>
</gene>
<organism evidence="5 6">
    <name type="scientific">Candidatus Nitronauta litoralis</name>
    <dbReference type="NCBI Taxonomy" id="2705533"/>
    <lineage>
        <taxon>Bacteria</taxon>
        <taxon>Pseudomonadati</taxon>
        <taxon>Nitrospinota/Tectimicrobiota group</taxon>
        <taxon>Nitrospinota</taxon>
        <taxon>Nitrospinia</taxon>
        <taxon>Nitrospinales</taxon>
        <taxon>Nitrospinaceae</taxon>
        <taxon>Candidatus Nitronauta</taxon>
    </lineage>
</organism>
<dbReference type="Gene3D" id="1.10.260.40">
    <property type="entry name" value="lambda repressor-like DNA-binding domains"/>
    <property type="match status" value="1"/>
</dbReference>
<dbReference type="Gene3D" id="2.10.109.10">
    <property type="entry name" value="Umud Fragment, subunit A"/>
    <property type="match status" value="1"/>
</dbReference>
<accession>A0A7T0FZM7</accession>
<evidence type="ECO:0000256" key="2">
    <source>
        <dbReference type="ARBA" id="ARBA00023125"/>
    </source>
</evidence>
<dbReference type="CDD" id="cd06529">
    <property type="entry name" value="S24_LexA-like"/>
    <property type="match status" value="1"/>
</dbReference>
<reference evidence="5 6" key="1">
    <citation type="submission" date="2020-02" db="EMBL/GenBank/DDBJ databases">
        <title>Genomic and physiological characterization of two novel Nitrospinaceae genera.</title>
        <authorList>
            <person name="Mueller A.J."/>
            <person name="Jung M.-Y."/>
            <person name="Strachan C.R."/>
            <person name="Herbold C.W."/>
            <person name="Kirkegaard R.H."/>
            <person name="Daims H."/>
        </authorList>
    </citation>
    <scope>NUCLEOTIDE SEQUENCE [LARGE SCALE GENOMIC DNA]</scope>
    <source>
        <strain evidence="5">EB</strain>
    </source>
</reference>
<sequence>MKNVLIRISCLRNQLPLSQFCQEVGLNYEKLKKAFQRDTFPDAETLFLIANHFQIDLKWLISGLPKNSSFHHAIGNRLIQARQERGWSSSRFASFLGLHEHVLPLYEEGSGAISLCFLRQLEETSGIALMHAAGDRIGEIPPAPELRIVAPDSMKSGPAFRKEDYISIPLTDSAIAAGQPIIQENNVEDYVLLHIRAAGKRSNLVASRVDGQSMEPMLHSGDIIVIDRNDKTIARNKMYAVFYEEGLTAKYLERQEDWLILRPINPNSQVQIIRLSEQPDPIVGRIIGSWKEL</sequence>
<proteinExistence type="predicted"/>
<protein>
    <recommendedName>
        <fullName evidence="4">Peptidase S24/S26A/S26B/S26C domain-containing protein</fullName>
    </recommendedName>
</protein>